<dbReference type="GO" id="GO:0016020">
    <property type="term" value="C:membrane"/>
    <property type="evidence" value="ECO:0007669"/>
    <property type="project" value="TreeGrafter"/>
</dbReference>
<dbReference type="GO" id="GO:0047499">
    <property type="term" value="F:calcium-independent phospholipase A2 activity"/>
    <property type="evidence" value="ECO:0007669"/>
    <property type="project" value="TreeGrafter"/>
</dbReference>
<evidence type="ECO:0000256" key="1">
    <source>
        <dbReference type="ARBA" id="ARBA00022801"/>
    </source>
</evidence>
<accession>A0A6A5VQD6</accession>
<dbReference type="GO" id="GO:0046486">
    <property type="term" value="P:glycerolipid metabolic process"/>
    <property type="evidence" value="ECO:0007669"/>
    <property type="project" value="UniProtKB-ARBA"/>
</dbReference>
<evidence type="ECO:0000256" key="2">
    <source>
        <dbReference type="ARBA" id="ARBA00022963"/>
    </source>
</evidence>
<dbReference type="Proteomes" id="UP000800036">
    <property type="component" value="Unassembled WGS sequence"/>
</dbReference>
<keyword evidence="1 4" id="KW-0378">Hydrolase</keyword>
<dbReference type="EMBL" id="ML976658">
    <property type="protein sequence ID" value="KAF1979185.1"/>
    <property type="molecule type" value="Genomic_DNA"/>
</dbReference>
<dbReference type="PANTHER" id="PTHR24185:SF1">
    <property type="entry name" value="CALCIUM-INDEPENDENT PHOSPHOLIPASE A2-GAMMA"/>
    <property type="match status" value="1"/>
</dbReference>
<dbReference type="SUPFAM" id="SSF52151">
    <property type="entry name" value="FabD/lysophospholipase-like"/>
    <property type="match status" value="1"/>
</dbReference>
<feature type="active site" description="Proton acceptor" evidence="4">
    <location>
        <position position="167"/>
    </location>
</feature>
<evidence type="ECO:0000313" key="6">
    <source>
        <dbReference type="EMBL" id="KAF1979185.1"/>
    </source>
</evidence>
<dbReference type="Pfam" id="PF01734">
    <property type="entry name" value="Patatin"/>
    <property type="match status" value="1"/>
</dbReference>
<dbReference type="AlphaFoldDB" id="A0A6A5VQD6"/>
<dbReference type="PROSITE" id="PS51635">
    <property type="entry name" value="PNPLA"/>
    <property type="match status" value="1"/>
</dbReference>
<dbReference type="OrthoDB" id="6612291at2759"/>
<feature type="active site" description="Nucleophile" evidence="4">
    <location>
        <position position="12"/>
    </location>
</feature>
<name>A0A6A5VQD6_9PLEO</name>
<sequence length="281" mass="31304">PWEIFDMIGGTSTGGYELLFDCNMLGSLRLSIDECLKCYEELADKIFAPKLKSKGALKWINAEAGGMWFNGKDLKNSIKHLLRRLSLDSDIPFRQDEEQECKVQVMNKFSAANESNRIRTRCLFHTDTVGQQNYECSIWEAARATSAAPPYFGPVTFRGANAATFVDGAVRANNPINLVMRDARNVWSTQIIGCVLSIGTGKVHIKGLIEKNAKLHDIVKTMVKMASDAEATARSFKMSEKELAAAGIYHRFNVEHGMGEVELSDTSKVQHERFYGAVLGR</sequence>
<organism evidence="6 7">
    <name type="scientific">Bimuria novae-zelandiae CBS 107.79</name>
    <dbReference type="NCBI Taxonomy" id="1447943"/>
    <lineage>
        <taxon>Eukaryota</taxon>
        <taxon>Fungi</taxon>
        <taxon>Dikarya</taxon>
        <taxon>Ascomycota</taxon>
        <taxon>Pezizomycotina</taxon>
        <taxon>Dothideomycetes</taxon>
        <taxon>Pleosporomycetidae</taxon>
        <taxon>Pleosporales</taxon>
        <taxon>Massarineae</taxon>
        <taxon>Didymosphaeriaceae</taxon>
        <taxon>Bimuria</taxon>
    </lineage>
</organism>
<dbReference type="GO" id="GO:0016042">
    <property type="term" value="P:lipid catabolic process"/>
    <property type="evidence" value="ECO:0007669"/>
    <property type="project" value="UniProtKB-UniRule"/>
</dbReference>
<dbReference type="PANTHER" id="PTHR24185">
    <property type="entry name" value="CALCIUM-INDEPENDENT PHOSPHOLIPASE A2-GAMMA"/>
    <property type="match status" value="1"/>
</dbReference>
<dbReference type="InterPro" id="IPR016035">
    <property type="entry name" value="Acyl_Trfase/lysoPLipase"/>
</dbReference>
<keyword evidence="7" id="KW-1185">Reference proteome</keyword>
<evidence type="ECO:0000256" key="4">
    <source>
        <dbReference type="PROSITE-ProRule" id="PRU01161"/>
    </source>
</evidence>
<dbReference type="Gene3D" id="3.40.1090.10">
    <property type="entry name" value="Cytosolic phospholipase A2 catalytic domain"/>
    <property type="match status" value="1"/>
</dbReference>
<feature type="non-terminal residue" evidence="6">
    <location>
        <position position="1"/>
    </location>
</feature>
<reference evidence="6" key="1">
    <citation type="journal article" date="2020" name="Stud. Mycol.">
        <title>101 Dothideomycetes genomes: a test case for predicting lifestyles and emergence of pathogens.</title>
        <authorList>
            <person name="Haridas S."/>
            <person name="Albert R."/>
            <person name="Binder M."/>
            <person name="Bloem J."/>
            <person name="Labutti K."/>
            <person name="Salamov A."/>
            <person name="Andreopoulos B."/>
            <person name="Baker S."/>
            <person name="Barry K."/>
            <person name="Bills G."/>
            <person name="Bluhm B."/>
            <person name="Cannon C."/>
            <person name="Castanera R."/>
            <person name="Culley D."/>
            <person name="Daum C."/>
            <person name="Ezra D."/>
            <person name="Gonzalez J."/>
            <person name="Henrissat B."/>
            <person name="Kuo A."/>
            <person name="Liang C."/>
            <person name="Lipzen A."/>
            <person name="Lutzoni F."/>
            <person name="Magnuson J."/>
            <person name="Mondo S."/>
            <person name="Nolan M."/>
            <person name="Ohm R."/>
            <person name="Pangilinan J."/>
            <person name="Park H.-J."/>
            <person name="Ramirez L."/>
            <person name="Alfaro M."/>
            <person name="Sun H."/>
            <person name="Tritt A."/>
            <person name="Yoshinaga Y."/>
            <person name="Zwiers L.-H."/>
            <person name="Turgeon B."/>
            <person name="Goodwin S."/>
            <person name="Spatafora J."/>
            <person name="Crous P."/>
            <person name="Grigoriev I."/>
        </authorList>
    </citation>
    <scope>NUCLEOTIDE SEQUENCE</scope>
    <source>
        <strain evidence="6">CBS 107.79</strain>
    </source>
</reference>
<evidence type="ECO:0000313" key="7">
    <source>
        <dbReference type="Proteomes" id="UP000800036"/>
    </source>
</evidence>
<comment type="caution">
    <text evidence="4">Lacks conserved residue(s) required for the propagation of feature annotation.</text>
</comment>
<protein>
    <submittedName>
        <fullName evidence="6">FabD/lysophospholipase-like protein</fullName>
    </submittedName>
</protein>
<feature type="short sequence motif" description="GXSXG" evidence="4">
    <location>
        <begin position="10"/>
        <end position="14"/>
    </location>
</feature>
<keyword evidence="3 4" id="KW-0443">Lipid metabolism</keyword>
<dbReference type="GO" id="GO:0019369">
    <property type="term" value="P:arachidonate metabolic process"/>
    <property type="evidence" value="ECO:0007669"/>
    <property type="project" value="TreeGrafter"/>
</dbReference>
<feature type="short sequence motif" description="DGA/G" evidence="4">
    <location>
        <begin position="167"/>
        <end position="169"/>
    </location>
</feature>
<keyword evidence="2 4" id="KW-0442">Lipid degradation</keyword>
<proteinExistence type="predicted"/>
<gene>
    <name evidence="6" type="ORF">BU23DRAFT_447775</name>
</gene>
<dbReference type="InterPro" id="IPR002641">
    <property type="entry name" value="PNPLA_dom"/>
</dbReference>
<feature type="domain" description="PNPLA" evidence="5">
    <location>
        <begin position="1"/>
        <end position="180"/>
    </location>
</feature>
<evidence type="ECO:0000259" key="5">
    <source>
        <dbReference type="PROSITE" id="PS51635"/>
    </source>
</evidence>
<evidence type="ECO:0000256" key="3">
    <source>
        <dbReference type="ARBA" id="ARBA00023098"/>
    </source>
</evidence>